<feature type="region of interest" description="Disordered" evidence="1">
    <location>
        <begin position="197"/>
        <end position="220"/>
    </location>
</feature>
<sequence length="562" mass="58815">MKKPIPSPGNSQGLSRRTLLGGAAAASTLAALDAHAQPSPGNAARAPAPAPRAGSFELEEATVSELQAAMQSGRHTAQGLAERYLARIQSLDREGDLPLKSVIELNPDALAIAAALDEERKAKGPRGPLHGIPVLIKDNIGTADKMQTTAGSLALVGAIPSRDAFVVERLRAAGAVILGKTNLSEWANFRSTHSSSGWSGRGGQCRNPYALDRTPSGSSSGSGAATAANFCAVSVGTETDGSIVSPSAASSLVGLKPTLGLVSRSGIIPLSHSQDTAGPMTRTVADAAALLGVLAGIDSTDAVTASSKGHAHADYTRFLDPNGLKGARIGVPRERFFGYHPATDALVAQALELMKAQGAVIVDEAHIPTASKMDEPETEVLLYEFKADIEAYLAGLGDKTRLKTLADLIRFNEEHRDTELPWFGQELFLQAQEKGPLTDKKYLKALAACRKLSREQGIDAVMAKHKLDALVAPTQAPPGLIDLVNGDHWLGSSSSPAAVAGYPSITVPAGYVAGLPVGLSFIGRAWSEPVLLRLAFAYEQASKHRRPPTFAPTADLRQVAKV</sequence>
<organism evidence="3 5">
    <name type="scientific">Archangium gephyra</name>
    <dbReference type="NCBI Taxonomy" id="48"/>
    <lineage>
        <taxon>Bacteria</taxon>
        <taxon>Pseudomonadati</taxon>
        <taxon>Myxococcota</taxon>
        <taxon>Myxococcia</taxon>
        <taxon>Myxococcales</taxon>
        <taxon>Cystobacterineae</taxon>
        <taxon>Archangiaceae</taxon>
        <taxon>Archangium</taxon>
    </lineage>
</organism>
<dbReference type="Proteomes" id="UP000256345">
    <property type="component" value="Unassembled WGS sequence"/>
</dbReference>
<dbReference type="Gene3D" id="3.90.1300.10">
    <property type="entry name" value="Amidase signature (AS) domain"/>
    <property type="match status" value="1"/>
</dbReference>
<dbReference type="InterPro" id="IPR023631">
    <property type="entry name" value="Amidase_dom"/>
</dbReference>
<dbReference type="Pfam" id="PF01425">
    <property type="entry name" value="Amidase"/>
    <property type="match status" value="1"/>
</dbReference>
<accession>A0AAC8QG11</accession>
<evidence type="ECO:0000313" key="4">
    <source>
        <dbReference type="EMBL" id="REG31937.1"/>
    </source>
</evidence>
<evidence type="ECO:0000313" key="5">
    <source>
        <dbReference type="Proteomes" id="UP000035579"/>
    </source>
</evidence>
<evidence type="ECO:0000313" key="6">
    <source>
        <dbReference type="Proteomes" id="UP000256345"/>
    </source>
</evidence>
<dbReference type="KEGG" id="age:AA314_08390"/>
<dbReference type="SUPFAM" id="SSF75304">
    <property type="entry name" value="Amidase signature (AS) enzymes"/>
    <property type="match status" value="1"/>
</dbReference>
<dbReference type="InterPro" id="IPR006311">
    <property type="entry name" value="TAT_signal"/>
</dbReference>
<dbReference type="PANTHER" id="PTHR42678">
    <property type="entry name" value="AMIDASE"/>
    <property type="match status" value="1"/>
</dbReference>
<protein>
    <submittedName>
        <fullName evidence="3 4">Amidase</fullName>
    </submittedName>
</protein>
<dbReference type="InterPro" id="IPR036928">
    <property type="entry name" value="AS_sf"/>
</dbReference>
<dbReference type="PROSITE" id="PS51318">
    <property type="entry name" value="TAT"/>
    <property type="match status" value="1"/>
</dbReference>
<dbReference type="EMBL" id="CP011509">
    <property type="protein sequence ID" value="AKJ06764.1"/>
    <property type="molecule type" value="Genomic_DNA"/>
</dbReference>
<proteinExistence type="predicted"/>
<feature type="compositionally biased region" description="Low complexity" evidence="1">
    <location>
        <begin position="43"/>
        <end position="53"/>
    </location>
</feature>
<reference evidence="4 6" key="2">
    <citation type="submission" date="2018-08" db="EMBL/GenBank/DDBJ databases">
        <title>Genomic Encyclopedia of Archaeal and Bacterial Type Strains, Phase II (KMG-II): from individual species to whole genera.</title>
        <authorList>
            <person name="Goeker M."/>
        </authorList>
    </citation>
    <scope>NUCLEOTIDE SEQUENCE [LARGE SCALE GENOMIC DNA]</scope>
    <source>
        <strain evidence="4 6">DSM 2261</strain>
    </source>
</reference>
<dbReference type="NCBIfam" id="NF005300">
    <property type="entry name" value="PRK06828.1"/>
    <property type="match status" value="1"/>
</dbReference>
<name>A0AAC8QG11_9BACT</name>
<evidence type="ECO:0000313" key="3">
    <source>
        <dbReference type="EMBL" id="AKJ06764.1"/>
    </source>
</evidence>
<dbReference type="EMBL" id="QUMU01000005">
    <property type="protein sequence ID" value="REG31937.1"/>
    <property type="molecule type" value="Genomic_DNA"/>
</dbReference>
<evidence type="ECO:0000256" key="1">
    <source>
        <dbReference type="SAM" id="MobiDB-lite"/>
    </source>
</evidence>
<dbReference type="AlphaFoldDB" id="A0AAC8QG11"/>
<keyword evidence="6" id="KW-1185">Reference proteome</keyword>
<dbReference type="PANTHER" id="PTHR42678:SF34">
    <property type="entry name" value="OS04G0183300 PROTEIN"/>
    <property type="match status" value="1"/>
</dbReference>
<dbReference type="RefSeq" id="WP_047859964.1">
    <property type="nucleotide sequence ID" value="NZ_CP011509.1"/>
</dbReference>
<dbReference type="Proteomes" id="UP000035579">
    <property type="component" value="Chromosome"/>
</dbReference>
<feature type="domain" description="Amidase" evidence="2">
    <location>
        <begin position="82"/>
        <end position="532"/>
    </location>
</feature>
<dbReference type="NCBIfam" id="NF006006">
    <property type="entry name" value="PRK08137.1"/>
    <property type="match status" value="1"/>
</dbReference>
<gene>
    <name evidence="3" type="ORF">AA314_08390</name>
    <name evidence="4" type="ORF">ATI61_105264</name>
</gene>
<feature type="region of interest" description="Disordered" evidence="1">
    <location>
        <begin position="31"/>
        <end position="53"/>
    </location>
</feature>
<evidence type="ECO:0000259" key="2">
    <source>
        <dbReference type="Pfam" id="PF01425"/>
    </source>
</evidence>
<reference evidence="3 5" key="1">
    <citation type="submission" date="2015-05" db="EMBL/GenBank/DDBJ databases">
        <title>Genome assembly of Archangium gephyra DSM 2261.</title>
        <authorList>
            <person name="Sharma G."/>
            <person name="Subramanian S."/>
        </authorList>
    </citation>
    <scope>NUCLEOTIDE SEQUENCE [LARGE SCALE GENOMIC DNA]</scope>
    <source>
        <strain evidence="3 5">DSM 2261</strain>
    </source>
</reference>